<keyword evidence="3 8" id="KW-0418">Kinase</keyword>
<dbReference type="Gene3D" id="3.30.200.20">
    <property type="entry name" value="Phosphorylase Kinase, domain 1"/>
    <property type="match status" value="1"/>
</dbReference>
<evidence type="ECO:0000256" key="2">
    <source>
        <dbReference type="ARBA" id="ARBA00022741"/>
    </source>
</evidence>
<dbReference type="RefSeq" id="WP_146956719.1">
    <property type="nucleotide sequence ID" value="NZ_CP042467.1"/>
</dbReference>
<accession>A0A5B8XPY0</accession>
<dbReference type="PANTHER" id="PTHR43289:SF34">
    <property type="entry name" value="SERINE_THREONINE-PROTEIN KINASE YBDM-RELATED"/>
    <property type="match status" value="1"/>
</dbReference>
<evidence type="ECO:0000256" key="4">
    <source>
        <dbReference type="ARBA" id="ARBA00022840"/>
    </source>
</evidence>
<dbReference type="PROSITE" id="PS00108">
    <property type="entry name" value="PROTEIN_KINASE_ST"/>
    <property type="match status" value="1"/>
</dbReference>
<dbReference type="PROSITE" id="PS00107">
    <property type="entry name" value="PROTEIN_KINASE_ATP"/>
    <property type="match status" value="1"/>
</dbReference>
<proteinExistence type="predicted"/>
<dbReference type="CDD" id="cd14014">
    <property type="entry name" value="STKc_PknB_like"/>
    <property type="match status" value="1"/>
</dbReference>
<keyword evidence="8" id="KW-0723">Serine/threonine-protein kinase</keyword>
<dbReference type="Proteomes" id="UP000321595">
    <property type="component" value="Chromosome"/>
</dbReference>
<dbReference type="Gene3D" id="1.10.510.10">
    <property type="entry name" value="Transferase(Phosphotransferase) domain 1"/>
    <property type="match status" value="1"/>
</dbReference>
<dbReference type="InterPro" id="IPR000719">
    <property type="entry name" value="Prot_kinase_dom"/>
</dbReference>
<evidence type="ECO:0000256" key="1">
    <source>
        <dbReference type="ARBA" id="ARBA00022679"/>
    </source>
</evidence>
<evidence type="ECO:0000256" key="5">
    <source>
        <dbReference type="PROSITE-ProRule" id="PRU10141"/>
    </source>
</evidence>
<keyword evidence="9" id="KW-1185">Reference proteome</keyword>
<name>A0A5B8XPY0_9DELT</name>
<dbReference type="AlphaFoldDB" id="A0A5B8XPY0"/>
<evidence type="ECO:0000256" key="6">
    <source>
        <dbReference type="SAM" id="Phobius"/>
    </source>
</evidence>
<keyword evidence="6" id="KW-0812">Transmembrane</keyword>
<organism evidence="8 9">
    <name type="scientific">Microvenator marinus</name>
    <dbReference type="NCBI Taxonomy" id="2600177"/>
    <lineage>
        <taxon>Bacteria</taxon>
        <taxon>Deltaproteobacteria</taxon>
        <taxon>Bradymonadales</taxon>
        <taxon>Microvenatoraceae</taxon>
        <taxon>Microvenator</taxon>
    </lineage>
</organism>
<dbReference type="KEGG" id="bbae:FRD01_00765"/>
<feature type="transmembrane region" description="Helical" evidence="6">
    <location>
        <begin position="423"/>
        <end position="442"/>
    </location>
</feature>
<keyword evidence="6" id="KW-0472">Membrane</keyword>
<keyword evidence="6" id="KW-1133">Transmembrane helix</keyword>
<feature type="transmembrane region" description="Helical" evidence="6">
    <location>
        <begin position="367"/>
        <end position="386"/>
    </location>
</feature>
<evidence type="ECO:0000313" key="9">
    <source>
        <dbReference type="Proteomes" id="UP000321595"/>
    </source>
</evidence>
<dbReference type="OrthoDB" id="9801841at2"/>
<dbReference type="EMBL" id="CP042467">
    <property type="protein sequence ID" value="QED25816.1"/>
    <property type="molecule type" value="Genomic_DNA"/>
</dbReference>
<keyword evidence="4 5" id="KW-0067">ATP-binding</keyword>
<protein>
    <submittedName>
        <fullName evidence="8">Serine/threonine protein kinase</fullName>
    </submittedName>
</protein>
<feature type="binding site" evidence="5">
    <location>
        <position position="51"/>
    </location>
    <ligand>
        <name>ATP</name>
        <dbReference type="ChEBI" id="CHEBI:30616"/>
    </ligand>
</feature>
<evidence type="ECO:0000256" key="3">
    <source>
        <dbReference type="ARBA" id="ARBA00022777"/>
    </source>
</evidence>
<gene>
    <name evidence="8" type="ORF">FRD01_00765</name>
</gene>
<dbReference type="InterPro" id="IPR008271">
    <property type="entry name" value="Ser/Thr_kinase_AS"/>
</dbReference>
<dbReference type="SMART" id="SM00220">
    <property type="entry name" value="S_TKc"/>
    <property type="match status" value="1"/>
</dbReference>
<keyword evidence="1" id="KW-0808">Transferase</keyword>
<dbReference type="InterPro" id="IPR011009">
    <property type="entry name" value="Kinase-like_dom_sf"/>
</dbReference>
<dbReference type="GO" id="GO:0005524">
    <property type="term" value="F:ATP binding"/>
    <property type="evidence" value="ECO:0007669"/>
    <property type="project" value="UniProtKB-UniRule"/>
</dbReference>
<dbReference type="GO" id="GO:0004674">
    <property type="term" value="F:protein serine/threonine kinase activity"/>
    <property type="evidence" value="ECO:0007669"/>
    <property type="project" value="UniProtKB-KW"/>
</dbReference>
<feature type="transmembrane region" description="Helical" evidence="6">
    <location>
        <begin position="393"/>
        <end position="411"/>
    </location>
</feature>
<dbReference type="Pfam" id="PF00069">
    <property type="entry name" value="Pkinase"/>
    <property type="match status" value="1"/>
</dbReference>
<reference evidence="8 9" key="1">
    <citation type="submission" date="2019-08" db="EMBL/GenBank/DDBJ databases">
        <authorList>
            <person name="Liang Q."/>
        </authorList>
    </citation>
    <scope>NUCLEOTIDE SEQUENCE [LARGE SCALE GENOMIC DNA]</scope>
    <source>
        <strain evidence="8 9">V1718</strain>
    </source>
</reference>
<dbReference type="SUPFAM" id="SSF56112">
    <property type="entry name" value="Protein kinase-like (PK-like)"/>
    <property type="match status" value="1"/>
</dbReference>
<dbReference type="PANTHER" id="PTHR43289">
    <property type="entry name" value="MITOGEN-ACTIVATED PROTEIN KINASE KINASE KINASE 20-RELATED"/>
    <property type="match status" value="1"/>
</dbReference>
<dbReference type="PROSITE" id="PS50011">
    <property type="entry name" value="PROTEIN_KINASE_DOM"/>
    <property type="match status" value="1"/>
</dbReference>
<evidence type="ECO:0000259" key="7">
    <source>
        <dbReference type="PROSITE" id="PS50011"/>
    </source>
</evidence>
<evidence type="ECO:0000313" key="8">
    <source>
        <dbReference type="EMBL" id="QED25816.1"/>
    </source>
</evidence>
<sequence>MPSPSEIVREHLRPGDMVSNRYQIEEFIGAGAYGAIFSAIDMTTMERVALKALPPANEGIKSTAVGRFHREMKVISKLRHPNIINIYDFGETDQRFAFMIVEYIDGETLFDFVNRQRLPAHIAIELCIQIASGLAQAHDNGVVHRDLKPQNVMIITEPNGMYHAKVLDFGMAKLTGSDESVQLTREGMAVGTPRYIAPEQARGREVGPWSDIYALGLLFYEMFTSQRAVKADTIESAILAHVSPEPLQLDEIHEVPEYVRGVLYKMIEKKVNKRYQSAHEIVRDLRNIEAHRNQADLAGTIPLGDVRAPAKDVGRDPNRVPSLRSASHLELQELKPISRKRYSSQYDNEMRRREEFYVRTPHNVFEWSEAVAAFFLFPVGFICLTAQLDGLDYFLRAFVGFIPFFIALGVGLSSRSPSWNLSLFRQLFGWSLLIFIVAHLLGPERLAIGLLRNPSWFLNPVADVPVLNLLHDLMAGFSRAYGHLLSGWFGGKVIV</sequence>
<keyword evidence="2 5" id="KW-0547">Nucleotide-binding</keyword>
<dbReference type="InterPro" id="IPR017441">
    <property type="entry name" value="Protein_kinase_ATP_BS"/>
</dbReference>
<feature type="domain" description="Protein kinase" evidence="7">
    <location>
        <begin position="22"/>
        <end position="286"/>
    </location>
</feature>